<dbReference type="SUPFAM" id="SSF109604">
    <property type="entry name" value="HD-domain/PDEase-like"/>
    <property type="match status" value="1"/>
</dbReference>
<dbReference type="EMBL" id="SMLK01000001">
    <property type="protein sequence ID" value="TFZ08977.1"/>
    <property type="molecule type" value="Genomic_DNA"/>
</dbReference>
<dbReference type="AlphaFoldDB" id="A0A4Z0CBD6"/>
<dbReference type="RefSeq" id="WP_135249062.1">
    <property type="nucleotide sequence ID" value="NZ_SMLK01000001.1"/>
</dbReference>
<dbReference type="PIRSF" id="PIRSF035170">
    <property type="entry name" value="HD_phosphohydro"/>
    <property type="match status" value="1"/>
</dbReference>
<comment type="caution">
    <text evidence="1">The sequence shown here is derived from an EMBL/GenBank/DDBJ whole genome shotgun (WGS) entry which is preliminary data.</text>
</comment>
<organism evidence="1 2">
    <name type="scientific">Ramlibacter humi</name>
    <dbReference type="NCBI Taxonomy" id="2530451"/>
    <lineage>
        <taxon>Bacteria</taxon>
        <taxon>Pseudomonadati</taxon>
        <taxon>Pseudomonadota</taxon>
        <taxon>Betaproteobacteria</taxon>
        <taxon>Burkholderiales</taxon>
        <taxon>Comamonadaceae</taxon>
        <taxon>Ramlibacter</taxon>
    </lineage>
</organism>
<evidence type="ECO:0000313" key="1">
    <source>
        <dbReference type="EMBL" id="TFZ08977.1"/>
    </source>
</evidence>
<dbReference type="Gene3D" id="1.10.3210.10">
    <property type="entry name" value="Hypothetical protein af1432"/>
    <property type="match status" value="1"/>
</dbReference>
<name>A0A4Z0CBD6_9BURK</name>
<dbReference type="OrthoDB" id="9808993at2"/>
<evidence type="ECO:0000313" key="2">
    <source>
        <dbReference type="Proteomes" id="UP000297839"/>
    </source>
</evidence>
<gene>
    <name evidence="1" type="ORF">EZ216_07500</name>
</gene>
<dbReference type="PANTHER" id="PTHR21174:SF0">
    <property type="entry name" value="HD PHOSPHOHYDROLASE FAMILY PROTEIN-RELATED"/>
    <property type="match status" value="1"/>
</dbReference>
<proteinExistence type="predicted"/>
<protein>
    <submittedName>
        <fullName evidence="1">N-methyl-D-aspartate receptor NMDAR2C subunit</fullName>
    </submittedName>
</protein>
<dbReference type="InterPro" id="IPR009218">
    <property type="entry name" value="HD_phosphohydro"/>
</dbReference>
<reference evidence="1 2" key="1">
    <citation type="submission" date="2019-03" db="EMBL/GenBank/DDBJ databases">
        <title>Ramlibacter sp. 18x22-1, whole genome shotgun sequence.</title>
        <authorList>
            <person name="Zhang X."/>
            <person name="Feng G."/>
            <person name="Zhu H."/>
        </authorList>
    </citation>
    <scope>NUCLEOTIDE SEQUENCE [LARGE SCALE GENOMIC DNA]</scope>
    <source>
        <strain evidence="1 2">18x22-1</strain>
    </source>
</reference>
<dbReference type="Proteomes" id="UP000297839">
    <property type="component" value="Unassembled WGS sequence"/>
</dbReference>
<sequence>MNFTLSSWQRLWGELGAAQASGGLMNQLVAAWGERRRHYHTLQHLRECLANFEAAAMLARRPAEVELALWFHDAVYDPERDDNEERSAEWAAASIRAAGCADEVAQRVRALVMATQGHGVPAGDPDTDLLLDIDLSILGAAPARFDEYEQQIRKEYAHVPDAAFRERRRAVLQSFLQRPAIYRTEAFRAALEDKARGNLRRSLEKLTAA</sequence>
<keyword evidence="2" id="KW-1185">Reference proteome</keyword>
<accession>A0A4Z0CBD6</accession>
<dbReference type="PANTHER" id="PTHR21174">
    <property type="match status" value="1"/>
</dbReference>
<keyword evidence="1" id="KW-0675">Receptor</keyword>